<comment type="caution">
    <text evidence="1">The sequence shown here is derived from an EMBL/GenBank/DDBJ whole genome shotgun (WGS) entry which is preliminary data.</text>
</comment>
<sequence length="455" mass="49547">MKPVVVLDVVGLTPRLLQHMPRLSRLGGFRASLGTVLPAVTCSVQSTFLTGVLPAEHGIVGNGWYFRELGEVFLWRQHNALVGGEKLWDAARAVRPGYTVANICWWYAMGAAVDWTVTPRPIYHADGRKDPDCYTYPPSLHDELVSRLGPFPLFSYWGANAGMPSSEWICRAAVQIMQDHNPDLTLVYVPHLDYDLQRHGPSGPEAVAAATALDVVLAPVLDAAAARDATVVVLSEYGITDVSRPVDINRALRRSGHLEVYTQAGMEYLDPWVSRAFAVADHQIAHVYVRDKTDIPEIAKLCADLPGVESVLDKSDQGGLGHERSGDLVLIAEPDAWFTYYYWLDDARAPDFARLVEIHRKPGYDPAELFFDPAGPGAAKGRAGLALLRKKIGLRYTMNVVGLDAGAAAVRGSHGRLPADPLDAPVLLCTDAAAARDSFAATDVKDLLLRLADLA</sequence>
<dbReference type="EMBL" id="BOMN01000013">
    <property type="protein sequence ID" value="GIE18127.1"/>
    <property type="molecule type" value="Genomic_DNA"/>
</dbReference>
<dbReference type="CDD" id="cd16018">
    <property type="entry name" value="Enpp"/>
    <property type="match status" value="1"/>
</dbReference>
<name>A0ABQ3ZIR9_9ACTN</name>
<keyword evidence="2" id="KW-1185">Reference proteome</keyword>
<organism evidence="1 2">
    <name type="scientific">Winogradskya humida</name>
    <dbReference type="NCBI Taxonomy" id="113566"/>
    <lineage>
        <taxon>Bacteria</taxon>
        <taxon>Bacillati</taxon>
        <taxon>Actinomycetota</taxon>
        <taxon>Actinomycetes</taxon>
        <taxon>Micromonosporales</taxon>
        <taxon>Micromonosporaceae</taxon>
        <taxon>Winogradskya</taxon>
    </lineage>
</organism>
<dbReference type="PANTHER" id="PTHR10151">
    <property type="entry name" value="ECTONUCLEOTIDE PYROPHOSPHATASE/PHOSPHODIESTERASE"/>
    <property type="match status" value="1"/>
</dbReference>
<dbReference type="SUPFAM" id="SSF53649">
    <property type="entry name" value="Alkaline phosphatase-like"/>
    <property type="match status" value="1"/>
</dbReference>
<reference evidence="1 2" key="1">
    <citation type="submission" date="2021-01" db="EMBL/GenBank/DDBJ databases">
        <title>Whole genome shotgun sequence of Actinoplanes humidus NBRC 14915.</title>
        <authorList>
            <person name="Komaki H."/>
            <person name="Tamura T."/>
        </authorList>
    </citation>
    <scope>NUCLEOTIDE SEQUENCE [LARGE SCALE GENOMIC DNA]</scope>
    <source>
        <strain evidence="1 2">NBRC 14915</strain>
    </source>
</reference>
<dbReference type="RefSeq" id="WP_203835378.1">
    <property type="nucleotide sequence ID" value="NZ_BAAATV010000004.1"/>
</dbReference>
<dbReference type="Gene3D" id="3.40.720.10">
    <property type="entry name" value="Alkaline Phosphatase, subunit A"/>
    <property type="match status" value="1"/>
</dbReference>
<dbReference type="InterPro" id="IPR002591">
    <property type="entry name" value="Phosphodiest/P_Trfase"/>
</dbReference>
<gene>
    <name evidence="1" type="ORF">Ahu01nite_012290</name>
</gene>
<dbReference type="Proteomes" id="UP000603200">
    <property type="component" value="Unassembled WGS sequence"/>
</dbReference>
<dbReference type="InterPro" id="IPR017850">
    <property type="entry name" value="Alkaline_phosphatase_core_sf"/>
</dbReference>
<evidence type="ECO:0000313" key="1">
    <source>
        <dbReference type="EMBL" id="GIE18127.1"/>
    </source>
</evidence>
<evidence type="ECO:0000313" key="2">
    <source>
        <dbReference type="Proteomes" id="UP000603200"/>
    </source>
</evidence>
<protein>
    <submittedName>
        <fullName evidence="1">Alkaline phosphatase family protein</fullName>
    </submittedName>
</protein>
<dbReference type="Pfam" id="PF01663">
    <property type="entry name" value="Phosphodiest"/>
    <property type="match status" value="1"/>
</dbReference>
<proteinExistence type="predicted"/>
<dbReference type="PANTHER" id="PTHR10151:SF120">
    <property type="entry name" value="BIS(5'-ADENOSYL)-TRIPHOSPHATASE"/>
    <property type="match status" value="1"/>
</dbReference>
<accession>A0ABQ3ZIR9</accession>